<evidence type="ECO:0000256" key="3">
    <source>
        <dbReference type="ARBA" id="ARBA00022989"/>
    </source>
</evidence>
<dbReference type="Pfam" id="PF04892">
    <property type="entry name" value="VanZ"/>
    <property type="match status" value="1"/>
</dbReference>
<dbReference type="GO" id="GO:0016020">
    <property type="term" value="C:membrane"/>
    <property type="evidence" value="ECO:0007669"/>
    <property type="project" value="UniProtKB-SubCell"/>
</dbReference>
<reference evidence="8 9" key="1">
    <citation type="submission" date="2020-08" db="EMBL/GenBank/DDBJ databases">
        <title>Genomic Encyclopedia of Type Strains, Phase III (KMG-III): the genomes of soil and plant-associated and newly described type strains.</title>
        <authorList>
            <person name="Whitman W."/>
        </authorList>
    </citation>
    <scope>NUCLEOTIDE SEQUENCE [LARGE SCALE GENOMIC DNA]</scope>
    <source>
        <strain evidence="8 9">CECT 8640</strain>
    </source>
</reference>
<feature type="transmembrane region" description="Helical" evidence="5">
    <location>
        <begin position="200"/>
        <end position="223"/>
    </location>
</feature>
<evidence type="ECO:0000259" key="6">
    <source>
        <dbReference type="Pfam" id="PF04892"/>
    </source>
</evidence>
<evidence type="ECO:0000256" key="5">
    <source>
        <dbReference type="SAM" id="Phobius"/>
    </source>
</evidence>
<evidence type="ECO:0000256" key="1">
    <source>
        <dbReference type="ARBA" id="ARBA00004141"/>
    </source>
</evidence>
<feature type="domain" description="RDD" evidence="7">
    <location>
        <begin position="193"/>
        <end position="327"/>
    </location>
</feature>
<name>A0A841CKR9_9PSEU</name>
<keyword evidence="4 5" id="KW-0472">Membrane</keyword>
<feature type="domain" description="VanZ-like" evidence="6">
    <location>
        <begin position="45"/>
        <end position="174"/>
    </location>
</feature>
<dbReference type="InterPro" id="IPR010432">
    <property type="entry name" value="RDD"/>
</dbReference>
<feature type="transmembrane region" description="Helical" evidence="5">
    <location>
        <begin position="235"/>
        <end position="255"/>
    </location>
</feature>
<evidence type="ECO:0000313" key="8">
    <source>
        <dbReference type="EMBL" id="MBB5956964.1"/>
    </source>
</evidence>
<evidence type="ECO:0000313" key="9">
    <source>
        <dbReference type="Proteomes" id="UP000547510"/>
    </source>
</evidence>
<feature type="transmembrane region" description="Helical" evidence="5">
    <location>
        <begin position="35"/>
        <end position="57"/>
    </location>
</feature>
<accession>A0A841CKR9</accession>
<organism evidence="8 9">
    <name type="scientific">Saccharothrix tamanrassetensis</name>
    <dbReference type="NCBI Taxonomy" id="1051531"/>
    <lineage>
        <taxon>Bacteria</taxon>
        <taxon>Bacillati</taxon>
        <taxon>Actinomycetota</taxon>
        <taxon>Actinomycetes</taxon>
        <taxon>Pseudonocardiales</taxon>
        <taxon>Pseudonocardiaceae</taxon>
        <taxon>Saccharothrix</taxon>
    </lineage>
</organism>
<feature type="transmembrane region" description="Helical" evidence="5">
    <location>
        <begin position="94"/>
        <end position="112"/>
    </location>
</feature>
<protein>
    <submittedName>
        <fullName evidence="8">Glycopeptide antibiotics resistance protein</fullName>
    </submittedName>
</protein>
<dbReference type="AlphaFoldDB" id="A0A841CKR9"/>
<dbReference type="PANTHER" id="PTHR36834:SF1">
    <property type="entry name" value="INTEGRAL MEMBRANE PROTEIN"/>
    <property type="match status" value="1"/>
</dbReference>
<feature type="transmembrane region" description="Helical" evidence="5">
    <location>
        <begin position="124"/>
        <end position="146"/>
    </location>
</feature>
<dbReference type="InterPro" id="IPR006976">
    <property type="entry name" value="VanZ-like"/>
</dbReference>
<feature type="transmembrane region" description="Helical" evidence="5">
    <location>
        <begin position="291"/>
        <end position="318"/>
    </location>
</feature>
<dbReference type="PANTHER" id="PTHR36834">
    <property type="entry name" value="MEMBRANE PROTEIN-RELATED"/>
    <property type="match status" value="1"/>
</dbReference>
<evidence type="ECO:0000259" key="7">
    <source>
        <dbReference type="Pfam" id="PF06271"/>
    </source>
</evidence>
<dbReference type="EMBL" id="JACHJN010000005">
    <property type="protein sequence ID" value="MBB5956964.1"/>
    <property type="molecule type" value="Genomic_DNA"/>
</dbReference>
<dbReference type="InterPro" id="IPR053150">
    <property type="entry name" value="Teicoplanin_resist-assoc"/>
</dbReference>
<feature type="transmembrane region" description="Helical" evidence="5">
    <location>
        <begin position="6"/>
        <end position="23"/>
    </location>
</feature>
<sequence length="350" mass="38009">MSESVITFILFALVVPLVVLPWVHRQYRLFGRLRGWSAFVAAGGILYGCGLVAFTLFPLPVVTPDFCPDRRLVDDWQLTPFASLDDILRDGSPALWQVLLNVVLFVPLGYLLRYRFHRGLPTSTAIGLATSLCIEITQGTAVFGLYPCPYRLADVDDLMTNTAGAVLGWLAARLTGRRLPPSTADPTDDTAPPGLPRRGLAFAGDLLVISLTQFTCQVALILAGGRLRDLATTDWFSPTSGAAVLVTCALVVPLLRADRATPGQVVFHLAVLDPADNPAPRHAIVLRFAAWWLPVLLLTTTGHTGPVFVLAALVALLARLRADRRTLLGLVSRTHTTTRATYLARITADR</sequence>
<gene>
    <name evidence="8" type="ORF">FHS29_003557</name>
</gene>
<proteinExistence type="predicted"/>
<evidence type="ECO:0000256" key="2">
    <source>
        <dbReference type="ARBA" id="ARBA00022692"/>
    </source>
</evidence>
<dbReference type="RefSeq" id="WP_184691735.1">
    <property type="nucleotide sequence ID" value="NZ_JACHJN010000005.1"/>
</dbReference>
<comment type="caution">
    <text evidence="8">The sequence shown here is derived from an EMBL/GenBank/DDBJ whole genome shotgun (WGS) entry which is preliminary data.</text>
</comment>
<keyword evidence="2 5" id="KW-0812">Transmembrane</keyword>
<keyword evidence="3 5" id="KW-1133">Transmembrane helix</keyword>
<keyword evidence="9" id="KW-1185">Reference proteome</keyword>
<dbReference type="Proteomes" id="UP000547510">
    <property type="component" value="Unassembled WGS sequence"/>
</dbReference>
<comment type="subcellular location">
    <subcellularLocation>
        <location evidence="1">Membrane</location>
        <topology evidence="1">Multi-pass membrane protein</topology>
    </subcellularLocation>
</comment>
<dbReference type="Pfam" id="PF06271">
    <property type="entry name" value="RDD"/>
    <property type="match status" value="1"/>
</dbReference>
<evidence type="ECO:0000256" key="4">
    <source>
        <dbReference type="ARBA" id="ARBA00023136"/>
    </source>
</evidence>